<dbReference type="InterPro" id="IPR002941">
    <property type="entry name" value="DNA_methylase_N4/N6"/>
</dbReference>
<keyword evidence="4" id="KW-0949">S-adenosyl-L-methionine</keyword>
<evidence type="ECO:0000256" key="3">
    <source>
        <dbReference type="ARBA" id="ARBA00022679"/>
    </source>
</evidence>
<keyword evidence="3 11" id="KW-0808">Transferase</keyword>
<keyword evidence="9" id="KW-0175">Coiled coil</keyword>
<dbReference type="GO" id="GO:0032259">
    <property type="term" value="P:methylation"/>
    <property type="evidence" value="ECO:0007669"/>
    <property type="project" value="UniProtKB-KW"/>
</dbReference>
<organism evidence="11">
    <name type="scientific">candidate division WOR-3 bacterium</name>
    <dbReference type="NCBI Taxonomy" id="2052148"/>
    <lineage>
        <taxon>Bacteria</taxon>
        <taxon>Bacteria division WOR-3</taxon>
    </lineage>
</organism>
<dbReference type="GO" id="GO:0009307">
    <property type="term" value="P:DNA restriction-modification system"/>
    <property type="evidence" value="ECO:0007669"/>
    <property type="project" value="UniProtKB-KW"/>
</dbReference>
<comment type="catalytic activity">
    <reaction evidence="7">
        <text>a 2'-deoxycytidine in DNA + S-adenosyl-L-methionine = an N(4)-methyl-2'-deoxycytidine in DNA + S-adenosyl-L-homocysteine + H(+)</text>
        <dbReference type="Rhea" id="RHEA:16857"/>
        <dbReference type="Rhea" id="RHEA-COMP:11369"/>
        <dbReference type="Rhea" id="RHEA-COMP:13674"/>
        <dbReference type="ChEBI" id="CHEBI:15378"/>
        <dbReference type="ChEBI" id="CHEBI:57856"/>
        <dbReference type="ChEBI" id="CHEBI:59789"/>
        <dbReference type="ChEBI" id="CHEBI:85452"/>
        <dbReference type="ChEBI" id="CHEBI:137933"/>
        <dbReference type="EC" id="2.1.1.113"/>
    </reaction>
</comment>
<evidence type="ECO:0000256" key="5">
    <source>
        <dbReference type="ARBA" id="ARBA00022747"/>
    </source>
</evidence>
<comment type="similarity">
    <text evidence="1">Belongs to the N(4)/N(6)-methyltransferase family. N(4) subfamily.</text>
</comment>
<evidence type="ECO:0000256" key="9">
    <source>
        <dbReference type="SAM" id="Coils"/>
    </source>
</evidence>
<accession>A0A7V6CNB3</accession>
<dbReference type="EC" id="2.1.1.-" evidence="8"/>
<proteinExistence type="inferred from homology"/>
<name>A0A7V6CNB3_UNCW3</name>
<dbReference type="InterPro" id="IPR029063">
    <property type="entry name" value="SAM-dependent_MTases_sf"/>
</dbReference>
<comment type="caution">
    <text evidence="11">The sequence shown here is derived from an EMBL/GenBank/DDBJ whole genome shotgun (WGS) entry which is preliminary data.</text>
</comment>
<dbReference type="PANTHER" id="PTHR13370:SF3">
    <property type="entry name" value="TRNA (GUANINE(10)-N2)-METHYLTRANSFERASE HOMOLOG"/>
    <property type="match status" value="1"/>
</dbReference>
<feature type="coiled-coil region" evidence="9">
    <location>
        <begin position="223"/>
        <end position="250"/>
    </location>
</feature>
<dbReference type="Pfam" id="PF01555">
    <property type="entry name" value="N6_N4_Mtase"/>
    <property type="match status" value="1"/>
</dbReference>
<evidence type="ECO:0000259" key="10">
    <source>
        <dbReference type="Pfam" id="PF01555"/>
    </source>
</evidence>
<evidence type="ECO:0000256" key="1">
    <source>
        <dbReference type="ARBA" id="ARBA00010203"/>
    </source>
</evidence>
<keyword evidence="2 11" id="KW-0489">Methyltransferase</keyword>
<evidence type="ECO:0000313" key="11">
    <source>
        <dbReference type="EMBL" id="HHR49041.1"/>
    </source>
</evidence>
<dbReference type="EMBL" id="DTHS01000034">
    <property type="protein sequence ID" value="HHR49041.1"/>
    <property type="molecule type" value="Genomic_DNA"/>
</dbReference>
<evidence type="ECO:0000256" key="4">
    <source>
        <dbReference type="ARBA" id="ARBA00022691"/>
    </source>
</evidence>
<feature type="domain" description="DNA methylase N-4/N-6" evidence="10">
    <location>
        <begin position="27"/>
        <end position="235"/>
    </location>
</feature>
<dbReference type="GO" id="GO:0009007">
    <property type="term" value="F:site-specific DNA-methyltransferase (adenine-specific) activity"/>
    <property type="evidence" value="ECO:0007669"/>
    <property type="project" value="TreeGrafter"/>
</dbReference>
<protein>
    <recommendedName>
        <fullName evidence="8">Methyltransferase</fullName>
        <ecNumber evidence="8">2.1.1.-</ecNumber>
    </recommendedName>
</protein>
<keyword evidence="5" id="KW-0680">Restriction system</keyword>
<dbReference type="PANTHER" id="PTHR13370">
    <property type="entry name" value="RNA METHYLASE-RELATED"/>
    <property type="match status" value="1"/>
</dbReference>
<reference evidence="11" key="1">
    <citation type="journal article" date="2020" name="mSystems">
        <title>Genome- and Community-Level Interaction Insights into Carbon Utilization and Element Cycling Functions of Hydrothermarchaeota in Hydrothermal Sediment.</title>
        <authorList>
            <person name="Zhou Z."/>
            <person name="Liu Y."/>
            <person name="Xu W."/>
            <person name="Pan J."/>
            <person name="Luo Z.H."/>
            <person name="Li M."/>
        </authorList>
    </citation>
    <scope>NUCLEOTIDE SEQUENCE [LARGE SCALE GENOMIC DNA]</scope>
    <source>
        <strain evidence="11">SpSt-791</strain>
    </source>
</reference>
<evidence type="ECO:0000256" key="2">
    <source>
        <dbReference type="ARBA" id="ARBA00022603"/>
    </source>
</evidence>
<dbReference type="GO" id="GO:0005737">
    <property type="term" value="C:cytoplasm"/>
    <property type="evidence" value="ECO:0007669"/>
    <property type="project" value="TreeGrafter"/>
</dbReference>
<dbReference type="GO" id="GO:0008170">
    <property type="term" value="F:N-methyltransferase activity"/>
    <property type="evidence" value="ECO:0007669"/>
    <property type="project" value="InterPro"/>
</dbReference>
<evidence type="ECO:0000256" key="7">
    <source>
        <dbReference type="ARBA" id="ARBA00049120"/>
    </source>
</evidence>
<dbReference type="PRINTS" id="PR00508">
    <property type="entry name" value="S21N4MTFRASE"/>
</dbReference>
<dbReference type="InterPro" id="IPR017985">
    <property type="entry name" value="MeTrfase_CN4_CS"/>
</dbReference>
<dbReference type="GO" id="GO:0015667">
    <property type="term" value="F:site-specific DNA-methyltransferase (cytosine-N4-specific) activity"/>
    <property type="evidence" value="ECO:0007669"/>
    <property type="project" value="UniProtKB-EC"/>
</dbReference>
<dbReference type="CDD" id="cd02440">
    <property type="entry name" value="AdoMet_MTases"/>
    <property type="match status" value="1"/>
</dbReference>
<evidence type="ECO:0000256" key="8">
    <source>
        <dbReference type="RuleBase" id="RU362026"/>
    </source>
</evidence>
<dbReference type="InterPro" id="IPR001091">
    <property type="entry name" value="RM_Methyltransferase"/>
</dbReference>
<dbReference type="SUPFAM" id="SSF53335">
    <property type="entry name" value="S-adenosyl-L-methionine-dependent methyltransferases"/>
    <property type="match status" value="1"/>
</dbReference>
<evidence type="ECO:0000256" key="6">
    <source>
        <dbReference type="ARBA" id="ARBA00023125"/>
    </source>
</evidence>
<dbReference type="Gene3D" id="3.40.50.150">
    <property type="entry name" value="Vaccinia Virus protein VP39"/>
    <property type="match status" value="1"/>
</dbReference>
<keyword evidence="6" id="KW-0238">DNA-binding</keyword>
<dbReference type="PROSITE" id="PS00093">
    <property type="entry name" value="N4_MTASE"/>
    <property type="match status" value="1"/>
</dbReference>
<dbReference type="GO" id="GO:0003677">
    <property type="term" value="F:DNA binding"/>
    <property type="evidence" value="ECO:0007669"/>
    <property type="project" value="UniProtKB-KW"/>
</dbReference>
<dbReference type="AlphaFoldDB" id="A0A7V6CNB3"/>
<gene>
    <name evidence="11" type="ORF">ENV79_05345</name>
</gene>
<sequence>MKKEEYLNKIIHGDALTVLKSLPDEIIDVGVTSPPYNKGENKKGWLVKNVIYSGVSDKWPENKYQENQIAVLNEIFRITKPGGSFFYNHKIRWEKGMMLHPMDWLRKTKWVIRQEIIWDRMIAANIRGWRFWQVEERIYWLYKPKGKNLIGEELKPKHALLTSIWRFPPERKNPHPAPFPIELPTRIIYSIMDEKKGIVLDPYCGSGTTLVAAKILGHDFIGIEISEEYIKFAEERLKNYKAEEEFVKEEIKKHIVIKTFKERKEKGEFTGKYGPQTKIFENNNKKQKKTTLFDQIR</sequence>